<evidence type="ECO:0000313" key="3">
    <source>
        <dbReference type="Proteomes" id="UP000629619"/>
    </source>
</evidence>
<dbReference type="AlphaFoldDB" id="A0A919TM73"/>
<name>A0A919TM73_9ACTN</name>
<evidence type="ECO:0000313" key="2">
    <source>
        <dbReference type="EMBL" id="GIF07372.1"/>
    </source>
</evidence>
<dbReference type="Proteomes" id="UP000629619">
    <property type="component" value="Unassembled WGS sequence"/>
</dbReference>
<feature type="region of interest" description="Disordered" evidence="1">
    <location>
        <begin position="1"/>
        <end position="54"/>
    </location>
</feature>
<proteinExistence type="predicted"/>
<protein>
    <submittedName>
        <fullName evidence="2">Uncharacterized protein</fullName>
    </submittedName>
</protein>
<evidence type="ECO:0000256" key="1">
    <source>
        <dbReference type="SAM" id="MobiDB-lite"/>
    </source>
</evidence>
<reference evidence="2" key="1">
    <citation type="submission" date="2021-01" db="EMBL/GenBank/DDBJ databases">
        <title>Whole genome shotgun sequence of Actinoplanes siamensis NBRC 109076.</title>
        <authorList>
            <person name="Komaki H."/>
            <person name="Tamura T."/>
        </authorList>
    </citation>
    <scope>NUCLEOTIDE SEQUENCE</scope>
    <source>
        <strain evidence="2">NBRC 109076</strain>
    </source>
</reference>
<organism evidence="2 3">
    <name type="scientific">Actinoplanes siamensis</name>
    <dbReference type="NCBI Taxonomy" id="1223317"/>
    <lineage>
        <taxon>Bacteria</taxon>
        <taxon>Bacillati</taxon>
        <taxon>Actinomycetota</taxon>
        <taxon>Actinomycetes</taxon>
        <taxon>Micromonosporales</taxon>
        <taxon>Micromonosporaceae</taxon>
        <taxon>Actinoplanes</taxon>
    </lineage>
</organism>
<comment type="caution">
    <text evidence="2">The sequence shown here is derived from an EMBL/GenBank/DDBJ whole genome shotgun (WGS) entry which is preliminary data.</text>
</comment>
<gene>
    <name evidence="2" type="ORF">Asi03nite_49100</name>
</gene>
<dbReference type="EMBL" id="BOMW01000047">
    <property type="protein sequence ID" value="GIF07372.1"/>
    <property type="molecule type" value="Genomic_DNA"/>
</dbReference>
<accession>A0A919TM73</accession>
<sequence length="54" mass="5572">MVAPETAGRTGTTTSGKGFEGQSSRGGRPPPARRYGIDTVGEPEKKCPRVSVPG</sequence>
<keyword evidence="3" id="KW-1185">Reference proteome</keyword>